<evidence type="ECO:0000313" key="2">
    <source>
        <dbReference type="EMBL" id="MEJ4100116.1"/>
    </source>
</evidence>
<organism evidence="2 3">
    <name type="scientific">Corynebacterium mastitidis</name>
    <dbReference type="NCBI Taxonomy" id="161890"/>
    <lineage>
        <taxon>Bacteria</taxon>
        <taxon>Bacillati</taxon>
        <taxon>Actinomycetota</taxon>
        <taxon>Actinomycetes</taxon>
        <taxon>Mycobacteriales</taxon>
        <taxon>Corynebacteriaceae</taxon>
        <taxon>Corynebacterium</taxon>
    </lineage>
</organism>
<comment type="caution">
    <text evidence="2">The sequence shown here is derived from an EMBL/GenBank/DDBJ whole genome shotgun (WGS) entry which is preliminary data.</text>
</comment>
<evidence type="ECO:0000313" key="3">
    <source>
        <dbReference type="Proteomes" id="UP001359781"/>
    </source>
</evidence>
<sequence>MEIQPVPRNPFHPTFGRSPAVIAGRENERHQFELALAEGPGNPWRTALISGSRGIGKTVLLNELEDVARAQGWLVLRAHVGPRMLSDLVEVTIPRVYDALDDAPTPRRRTLTGVSLSHLGSISMAAERTRPLPGRNLLSELQDLAEVTAPRGVGIAITVDEVQSADHEHLHELAVAIQDLNRDDADIAFLAAGLPRGVEDLLQLSGTTFLRRAERIQLDRLDADTTTELLRQTSLLGQRPMGDEAAAVASRISQGYPYLIQVVGSISWAKAKLEGAEEIRVAHVEASFSDVVQRIGTQVHAPSLRDVPERQLDFLHAMARLEARGGVAVRDVAEAIGSTTTSASRLRHELIYRELIVAHSHGKVQFALPYMAEYLNALIR</sequence>
<reference evidence="2 3" key="1">
    <citation type="submission" date="2024-02" db="EMBL/GenBank/DDBJ databases">
        <title>Whole genome sequencing and characterization of Corynebacterium isolated from the ocular surface of dry eye disease sufferers.</title>
        <authorList>
            <person name="Naqvi M."/>
        </authorList>
    </citation>
    <scope>NUCLEOTIDE SEQUENCE [LARGE SCALE GENOMIC DNA]</scope>
    <source>
        <strain evidence="2 3">PCRF</strain>
    </source>
</reference>
<dbReference type="InterPro" id="IPR027417">
    <property type="entry name" value="P-loop_NTPase"/>
</dbReference>
<proteinExistence type="predicted"/>
<accession>A0ABU8P0U4</accession>
<dbReference type="GO" id="GO:0005524">
    <property type="term" value="F:ATP binding"/>
    <property type="evidence" value="ECO:0007669"/>
    <property type="project" value="UniProtKB-KW"/>
</dbReference>
<dbReference type="RefSeq" id="WP_337890277.1">
    <property type="nucleotide sequence ID" value="NZ_JBAHVI010000006.1"/>
</dbReference>
<evidence type="ECO:0000259" key="1">
    <source>
        <dbReference type="Pfam" id="PF13191"/>
    </source>
</evidence>
<keyword evidence="2" id="KW-0547">Nucleotide-binding</keyword>
<dbReference type="EMBL" id="JBAHVJ010000006">
    <property type="protein sequence ID" value="MEJ4100116.1"/>
    <property type="molecule type" value="Genomic_DNA"/>
</dbReference>
<keyword evidence="3" id="KW-1185">Reference proteome</keyword>
<dbReference type="Pfam" id="PF13191">
    <property type="entry name" value="AAA_16"/>
    <property type="match status" value="1"/>
</dbReference>
<dbReference type="SUPFAM" id="SSF52540">
    <property type="entry name" value="P-loop containing nucleoside triphosphate hydrolases"/>
    <property type="match status" value="1"/>
</dbReference>
<dbReference type="PANTHER" id="PTHR34301:SF8">
    <property type="entry name" value="ATPASE DOMAIN-CONTAINING PROTEIN"/>
    <property type="match status" value="1"/>
</dbReference>
<dbReference type="Proteomes" id="UP001359781">
    <property type="component" value="Unassembled WGS sequence"/>
</dbReference>
<gene>
    <name evidence="2" type="ORF">V5S96_07070</name>
</gene>
<keyword evidence="2" id="KW-0067">ATP-binding</keyword>
<dbReference type="PANTHER" id="PTHR34301">
    <property type="entry name" value="DNA-BINDING PROTEIN-RELATED"/>
    <property type="match status" value="1"/>
</dbReference>
<dbReference type="InterPro" id="IPR041664">
    <property type="entry name" value="AAA_16"/>
</dbReference>
<protein>
    <submittedName>
        <fullName evidence="2">ATP-binding protein</fullName>
    </submittedName>
</protein>
<name>A0ABU8P0U4_9CORY</name>
<dbReference type="Gene3D" id="3.40.50.300">
    <property type="entry name" value="P-loop containing nucleotide triphosphate hydrolases"/>
    <property type="match status" value="1"/>
</dbReference>
<feature type="domain" description="Orc1-like AAA ATPase" evidence="1">
    <location>
        <begin position="23"/>
        <end position="181"/>
    </location>
</feature>